<feature type="domain" description="HTH araC/xylS-type" evidence="4">
    <location>
        <begin position="165"/>
        <end position="263"/>
    </location>
</feature>
<comment type="caution">
    <text evidence="6">The sequence shown here is derived from an EMBL/GenBank/DDBJ whole genome shotgun (WGS) entry which is preliminary data.</text>
</comment>
<evidence type="ECO:0000256" key="2">
    <source>
        <dbReference type="ARBA" id="ARBA00023125"/>
    </source>
</evidence>
<evidence type="ECO:0000259" key="5">
    <source>
        <dbReference type="PROSITE" id="PS50983"/>
    </source>
</evidence>
<dbReference type="PROSITE" id="PS00041">
    <property type="entry name" value="HTH_ARAC_FAMILY_1"/>
    <property type="match status" value="1"/>
</dbReference>
<dbReference type="InterPro" id="IPR018060">
    <property type="entry name" value="HTH_AraC"/>
</dbReference>
<dbReference type="PROSITE" id="PS01124">
    <property type="entry name" value="HTH_ARAC_FAMILY_2"/>
    <property type="match status" value="1"/>
</dbReference>
<evidence type="ECO:0000256" key="3">
    <source>
        <dbReference type="ARBA" id="ARBA00023163"/>
    </source>
</evidence>
<dbReference type="GO" id="GO:0043565">
    <property type="term" value="F:sequence-specific DNA binding"/>
    <property type="evidence" value="ECO:0007669"/>
    <property type="project" value="InterPro"/>
</dbReference>
<dbReference type="SUPFAM" id="SSF53807">
    <property type="entry name" value="Helical backbone' metal receptor"/>
    <property type="match status" value="1"/>
</dbReference>
<keyword evidence="2" id="KW-0238">DNA-binding</keyword>
<dbReference type="Pfam" id="PF12833">
    <property type="entry name" value="HTH_18"/>
    <property type="match status" value="1"/>
</dbReference>
<sequence>MPIQSGGMPHHSHPFYMPVKISSLTSLSHYATDNIPATNSCIIFVWEGKGQLEIDSELHSLESGSIMTFAATSNLKLETEQQLQGMWIEYTSMPNRRQEHYFLNGRPALHHASTQLIALSGELYSAWIEPDDRKPFKVQQLFTQFIVDLHHELAAKKETSGSWIENVFEYIEAHYNEDITREQMATLAGVSPEHFSRTFRKIMGQTFSAYITLLRIRRAQQRILTSSPNLTTLAHEVGYEEGTYLSRKFKQLVGLSPTAYQNKNKKIVALNYNHTAILRVLEIMPQLGVYSDWHRSLEQVPASKQLTMNEGNSSLLFDSIALAEPDIIISYNIPENKMLTPVAPVIELPFMKMSWREQFGLIADVVNRRQRAEEWLGHYDGLCHAANKKLNHSIGSERGTAIVWELSSRAAYCFSSSYGRGCQILYGDLGFKPPSIIMENGIMDSGYLVSSIEEIGTYPADYIIITSIPSSSEGRKRLSRLLRSRDWKQLDAVRNNRVYILNKGDMFYGFDPLSSQAQLKELLRVMTS</sequence>
<dbReference type="EMBL" id="MPTW01000005">
    <property type="protein sequence ID" value="OME70549.1"/>
    <property type="molecule type" value="Genomic_DNA"/>
</dbReference>
<dbReference type="AlphaFoldDB" id="A0A1R0ZI98"/>
<dbReference type="OrthoDB" id="2490497at2"/>
<dbReference type="InterPro" id="IPR018062">
    <property type="entry name" value="HTH_AraC-typ_CS"/>
</dbReference>
<gene>
    <name evidence="6" type="ORF">BSK65_11515</name>
</gene>
<dbReference type="InterPro" id="IPR009057">
    <property type="entry name" value="Homeodomain-like_sf"/>
</dbReference>
<name>A0A1R0ZI98_9BACL</name>
<dbReference type="SMART" id="SM00342">
    <property type="entry name" value="HTH_ARAC"/>
    <property type="match status" value="1"/>
</dbReference>
<proteinExistence type="predicted"/>
<dbReference type="GO" id="GO:0003700">
    <property type="term" value="F:DNA-binding transcription factor activity"/>
    <property type="evidence" value="ECO:0007669"/>
    <property type="project" value="InterPro"/>
</dbReference>
<evidence type="ECO:0000259" key="4">
    <source>
        <dbReference type="PROSITE" id="PS01124"/>
    </source>
</evidence>
<dbReference type="Pfam" id="PF01497">
    <property type="entry name" value="Peripla_BP_2"/>
    <property type="match status" value="1"/>
</dbReference>
<dbReference type="PANTHER" id="PTHR43280:SF28">
    <property type="entry name" value="HTH-TYPE TRANSCRIPTIONAL ACTIVATOR RHAS"/>
    <property type="match status" value="1"/>
</dbReference>
<organism evidence="6 7">
    <name type="scientific">Paenibacillus odorifer</name>
    <dbReference type="NCBI Taxonomy" id="189426"/>
    <lineage>
        <taxon>Bacteria</taxon>
        <taxon>Bacillati</taxon>
        <taxon>Bacillota</taxon>
        <taxon>Bacilli</taxon>
        <taxon>Bacillales</taxon>
        <taxon>Paenibacillaceae</taxon>
        <taxon>Paenibacillus</taxon>
    </lineage>
</organism>
<protein>
    <recommendedName>
        <fullName evidence="8">Fe3+-hydroxamate ABC transporter substrate-binding protein</fullName>
    </recommendedName>
</protein>
<feature type="domain" description="Fe/B12 periplasmic-binding" evidence="5">
    <location>
        <begin position="266"/>
        <end position="528"/>
    </location>
</feature>
<evidence type="ECO:0000313" key="6">
    <source>
        <dbReference type="EMBL" id="OME70549.1"/>
    </source>
</evidence>
<dbReference type="RefSeq" id="WP_076284527.1">
    <property type="nucleotide sequence ID" value="NZ_MPTW01000005.1"/>
</dbReference>
<dbReference type="Gene3D" id="1.10.10.60">
    <property type="entry name" value="Homeodomain-like"/>
    <property type="match status" value="2"/>
</dbReference>
<dbReference type="Proteomes" id="UP000187425">
    <property type="component" value="Unassembled WGS sequence"/>
</dbReference>
<dbReference type="InterPro" id="IPR002491">
    <property type="entry name" value="ABC_transptr_periplasmic_BD"/>
</dbReference>
<dbReference type="SUPFAM" id="SSF46689">
    <property type="entry name" value="Homeodomain-like"/>
    <property type="match status" value="2"/>
</dbReference>
<reference evidence="6 7" key="1">
    <citation type="submission" date="2016-11" db="EMBL/GenBank/DDBJ databases">
        <title>Paenibacillus species isolates.</title>
        <authorList>
            <person name="Beno S.M."/>
        </authorList>
    </citation>
    <scope>NUCLEOTIDE SEQUENCE [LARGE SCALE GENOMIC DNA]</scope>
    <source>
        <strain evidence="6 7">FSL H7-0443</strain>
    </source>
</reference>
<keyword evidence="3" id="KW-0804">Transcription</keyword>
<evidence type="ECO:0000313" key="7">
    <source>
        <dbReference type="Proteomes" id="UP000187425"/>
    </source>
</evidence>
<dbReference type="PANTHER" id="PTHR43280">
    <property type="entry name" value="ARAC-FAMILY TRANSCRIPTIONAL REGULATOR"/>
    <property type="match status" value="1"/>
</dbReference>
<evidence type="ECO:0000256" key="1">
    <source>
        <dbReference type="ARBA" id="ARBA00023015"/>
    </source>
</evidence>
<dbReference type="PROSITE" id="PS50983">
    <property type="entry name" value="FE_B12_PBP"/>
    <property type="match status" value="1"/>
</dbReference>
<accession>A0A1R0ZI98</accession>
<evidence type="ECO:0008006" key="8">
    <source>
        <dbReference type="Google" id="ProtNLM"/>
    </source>
</evidence>
<dbReference type="Gene3D" id="3.40.50.1980">
    <property type="entry name" value="Nitrogenase molybdenum iron protein domain"/>
    <property type="match status" value="2"/>
</dbReference>
<keyword evidence="1" id="KW-0805">Transcription regulation</keyword>